<protein>
    <submittedName>
        <fullName evidence="3">Pyruvate ferredoxin oxidoreductase, gamma subunit</fullName>
    </submittedName>
    <submittedName>
        <fullName evidence="4">Pyruvate synthase</fullName>
    </submittedName>
</protein>
<organism evidence="3 5">
    <name type="scientific">Geotoga petraea</name>
    <dbReference type="NCBI Taxonomy" id="28234"/>
    <lineage>
        <taxon>Bacteria</taxon>
        <taxon>Thermotogati</taxon>
        <taxon>Thermotogota</taxon>
        <taxon>Thermotogae</taxon>
        <taxon>Petrotogales</taxon>
        <taxon>Petrotogaceae</taxon>
        <taxon>Geotoga</taxon>
    </lineage>
</organism>
<dbReference type="GO" id="GO:0016625">
    <property type="term" value="F:oxidoreductase activity, acting on the aldehyde or oxo group of donors, iron-sulfur protein as acceptor"/>
    <property type="evidence" value="ECO:0007669"/>
    <property type="project" value="InterPro"/>
</dbReference>
<sequence>MPEKYFEVRWHARAGQGAKSASQFLAEAALDAGKYSTSFPEYGAERSGAPMKAFNRISDIPVRVRSNVEKPDIVLVIDDTLLGNPELTAGLDEDKPLVVNTLMEPSKVRELTGFKGKIAVVPATDIALEEIKRGIPNTVMIGALVKLTEIVPLDSVKEKVTAAFSHKFSDEVVEANMRALERGYQEVKIDG</sequence>
<evidence type="ECO:0000259" key="2">
    <source>
        <dbReference type="Pfam" id="PF01558"/>
    </source>
</evidence>
<dbReference type="EMBL" id="FMYV01000004">
    <property type="protein sequence ID" value="SDC51946.1"/>
    <property type="molecule type" value="Genomic_DNA"/>
</dbReference>
<keyword evidence="3" id="KW-0670">Pyruvate</keyword>
<reference evidence="4 6" key="2">
    <citation type="submission" date="2019-04" db="EMBL/GenBank/DDBJ databases">
        <title>Draft genome sequence data and analysis of a Fermenting Bacterium, Geotoga petraea strain HO-Geo1, isolated from heavy-oil petroleum reservoir in Russia.</title>
        <authorList>
            <person name="Grouzdev D.S."/>
            <person name="Semenova E.M."/>
            <person name="Sokolova D.S."/>
            <person name="Tourova T.P."/>
            <person name="Poltaraus A.B."/>
            <person name="Nazina T.N."/>
        </authorList>
    </citation>
    <scope>NUCLEOTIDE SEQUENCE [LARGE SCALE GENOMIC DNA]</scope>
    <source>
        <strain evidence="4 6">HO-Geo1</strain>
    </source>
</reference>
<evidence type="ECO:0000313" key="3">
    <source>
        <dbReference type="EMBL" id="SDC51946.1"/>
    </source>
</evidence>
<dbReference type="PANTHER" id="PTHR43366:SF1">
    <property type="entry name" value="PYRUVATE SYNTHASE SUBUNIT PORC"/>
    <property type="match status" value="1"/>
</dbReference>
<evidence type="ECO:0000313" key="6">
    <source>
        <dbReference type="Proteomes" id="UP000297288"/>
    </source>
</evidence>
<dbReference type="InterPro" id="IPR051626">
    <property type="entry name" value="Oxidoreductase_gamma_subunit"/>
</dbReference>
<dbReference type="NCBIfam" id="TIGR02175">
    <property type="entry name" value="PorC_KorC"/>
    <property type="match status" value="1"/>
</dbReference>
<dbReference type="OrthoDB" id="9794954at2"/>
<dbReference type="RefSeq" id="WP_091403740.1">
    <property type="nucleotide sequence ID" value="NZ_FMYV01000004.1"/>
</dbReference>
<dbReference type="EMBL" id="SRME01000004">
    <property type="protein sequence ID" value="TGG87471.1"/>
    <property type="molecule type" value="Genomic_DNA"/>
</dbReference>
<keyword evidence="1" id="KW-0560">Oxidoreductase</keyword>
<dbReference type="SUPFAM" id="SSF53323">
    <property type="entry name" value="Pyruvate-ferredoxin oxidoreductase, PFOR, domain III"/>
    <property type="match status" value="1"/>
</dbReference>
<dbReference type="Proteomes" id="UP000297288">
    <property type="component" value="Unassembled WGS sequence"/>
</dbReference>
<dbReference type="AlphaFoldDB" id="A0A1G6MAD9"/>
<feature type="domain" description="Pyruvate/ketoisovalerate oxidoreductase catalytic" evidence="2">
    <location>
        <begin position="14"/>
        <end position="185"/>
    </location>
</feature>
<name>A0A1G6MAD9_9BACT</name>
<evidence type="ECO:0000313" key="5">
    <source>
        <dbReference type="Proteomes" id="UP000199322"/>
    </source>
</evidence>
<gene>
    <name evidence="4" type="ORF">E4650_06895</name>
    <name evidence="3" type="ORF">SAMN04488588_1275</name>
</gene>
<keyword evidence="5" id="KW-1185">Reference proteome</keyword>
<dbReference type="InterPro" id="IPR002869">
    <property type="entry name" value="Pyrv_flavodox_OxRed_cen"/>
</dbReference>
<dbReference type="InterPro" id="IPR019752">
    <property type="entry name" value="Pyrv/ketoisovalerate_OxRed_cat"/>
</dbReference>
<proteinExistence type="predicted"/>
<dbReference type="Pfam" id="PF01558">
    <property type="entry name" value="POR"/>
    <property type="match status" value="1"/>
</dbReference>
<evidence type="ECO:0000313" key="4">
    <source>
        <dbReference type="EMBL" id="TGG87471.1"/>
    </source>
</evidence>
<dbReference type="PANTHER" id="PTHR43366">
    <property type="entry name" value="PYRUVATE SYNTHASE SUBUNIT PORC"/>
    <property type="match status" value="1"/>
</dbReference>
<accession>A0A1G6MAD9</accession>
<dbReference type="Gene3D" id="3.40.920.10">
    <property type="entry name" value="Pyruvate-ferredoxin oxidoreductase, PFOR, domain III"/>
    <property type="match status" value="1"/>
</dbReference>
<dbReference type="InterPro" id="IPR011894">
    <property type="entry name" value="PorC_KorC"/>
</dbReference>
<dbReference type="Proteomes" id="UP000199322">
    <property type="component" value="Unassembled WGS sequence"/>
</dbReference>
<dbReference type="STRING" id="28234.SAMN04488588_1275"/>
<evidence type="ECO:0000256" key="1">
    <source>
        <dbReference type="ARBA" id="ARBA00023002"/>
    </source>
</evidence>
<reference evidence="3 5" key="1">
    <citation type="submission" date="2016-10" db="EMBL/GenBank/DDBJ databases">
        <authorList>
            <person name="de Groot N.N."/>
        </authorList>
    </citation>
    <scope>NUCLEOTIDE SEQUENCE [LARGE SCALE GENOMIC DNA]</scope>
    <source>
        <strain evidence="3 5">WG14</strain>
    </source>
</reference>